<evidence type="ECO:0000313" key="1">
    <source>
        <dbReference type="EMBL" id="KIJ93523.1"/>
    </source>
</evidence>
<proteinExistence type="predicted"/>
<organism evidence="1 2">
    <name type="scientific">Laccaria amethystina LaAM-08-1</name>
    <dbReference type="NCBI Taxonomy" id="1095629"/>
    <lineage>
        <taxon>Eukaryota</taxon>
        <taxon>Fungi</taxon>
        <taxon>Dikarya</taxon>
        <taxon>Basidiomycota</taxon>
        <taxon>Agaricomycotina</taxon>
        <taxon>Agaricomycetes</taxon>
        <taxon>Agaricomycetidae</taxon>
        <taxon>Agaricales</taxon>
        <taxon>Agaricineae</taxon>
        <taxon>Hydnangiaceae</taxon>
        <taxon>Laccaria</taxon>
    </lineage>
</organism>
<dbReference type="HOGENOM" id="CLU_005726_5_1_1"/>
<reference evidence="2" key="2">
    <citation type="submission" date="2015-01" db="EMBL/GenBank/DDBJ databases">
        <title>Evolutionary Origins and Diversification of the Mycorrhizal Mutualists.</title>
        <authorList>
            <consortium name="DOE Joint Genome Institute"/>
            <consortium name="Mycorrhizal Genomics Consortium"/>
            <person name="Kohler A."/>
            <person name="Kuo A."/>
            <person name="Nagy L.G."/>
            <person name="Floudas D."/>
            <person name="Copeland A."/>
            <person name="Barry K.W."/>
            <person name="Cichocki N."/>
            <person name="Veneault-Fourrey C."/>
            <person name="LaButti K."/>
            <person name="Lindquist E.A."/>
            <person name="Lipzen A."/>
            <person name="Lundell T."/>
            <person name="Morin E."/>
            <person name="Murat C."/>
            <person name="Riley R."/>
            <person name="Ohm R."/>
            <person name="Sun H."/>
            <person name="Tunlid A."/>
            <person name="Henrissat B."/>
            <person name="Grigoriev I.V."/>
            <person name="Hibbett D.S."/>
            <person name="Martin F."/>
        </authorList>
    </citation>
    <scope>NUCLEOTIDE SEQUENCE [LARGE SCALE GENOMIC DNA]</scope>
    <source>
        <strain evidence="2">LaAM-08-1</strain>
    </source>
</reference>
<dbReference type="EMBL" id="KN838840">
    <property type="protein sequence ID" value="KIJ93523.1"/>
    <property type="molecule type" value="Genomic_DNA"/>
</dbReference>
<dbReference type="AlphaFoldDB" id="A0A0C9WXF6"/>
<dbReference type="PANTHER" id="PTHR35871:SF1">
    <property type="entry name" value="CXC1-LIKE CYSTEINE CLUSTER ASSOCIATED WITH KDZ TRANSPOSASES DOMAIN-CONTAINING PROTEIN"/>
    <property type="match status" value="1"/>
</dbReference>
<dbReference type="Proteomes" id="UP000054477">
    <property type="component" value="Unassembled WGS sequence"/>
</dbReference>
<evidence type="ECO:0008006" key="3">
    <source>
        <dbReference type="Google" id="ProtNLM"/>
    </source>
</evidence>
<sequence>MKFHARRLIWFVIGDVDKEDLSSPPENYVEQRLVLCVHDEMTAQAHNSPVKSWVFEDQHSLRKKGAGCGIHQSDIICLTVGWLKDASQTLEYGKNYEGYWNGEVFIKQIREKIIPAFEAAHGAGHQALVVVDNSQGHSAYAEDALLVSRMNVNPGGKQG</sequence>
<reference evidence="1 2" key="1">
    <citation type="submission" date="2014-04" db="EMBL/GenBank/DDBJ databases">
        <authorList>
            <consortium name="DOE Joint Genome Institute"/>
            <person name="Kuo A."/>
            <person name="Kohler A."/>
            <person name="Nagy L.G."/>
            <person name="Floudas D."/>
            <person name="Copeland A."/>
            <person name="Barry K.W."/>
            <person name="Cichocki N."/>
            <person name="Veneault-Fourrey C."/>
            <person name="LaButti K."/>
            <person name="Lindquist E.A."/>
            <person name="Lipzen A."/>
            <person name="Lundell T."/>
            <person name="Morin E."/>
            <person name="Murat C."/>
            <person name="Sun H."/>
            <person name="Tunlid A."/>
            <person name="Henrissat B."/>
            <person name="Grigoriev I.V."/>
            <person name="Hibbett D.S."/>
            <person name="Martin F."/>
            <person name="Nordberg H.P."/>
            <person name="Cantor M.N."/>
            <person name="Hua S.X."/>
        </authorList>
    </citation>
    <scope>NUCLEOTIDE SEQUENCE [LARGE SCALE GENOMIC DNA]</scope>
    <source>
        <strain evidence="1 2">LaAM-08-1</strain>
    </source>
</reference>
<dbReference type="STRING" id="1095629.A0A0C9WXF6"/>
<evidence type="ECO:0000313" key="2">
    <source>
        <dbReference type="Proteomes" id="UP000054477"/>
    </source>
</evidence>
<dbReference type="PANTHER" id="PTHR35871">
    <property type="entry name" value="EXPRESSED PROTEIN"/>
    <property type="match status" value="1"/>
</dbReference>
<accession>A0A0C9WXF6</accession>
<gene>
    <name evidence="1" type="ORF">K443DRAFT_645441</name>
</gene>
<keyword evidence="2" id="KW-1185">Reference proteome</keyword>
<protein>
    <recommendedName>
        <fullName evidence="3">DDE-1 domain-containing protein</fullName>
    </recommendedName>
</protein>
<dbReference type="OrthoDB" id="3218065at2759"/>
<name>A0A0C9WXF6_9AGAR</name>